<dbReference type="GO" id="GO:0080032">
    <property type="term" value="F:methyl jasmonate esterase activity"/>
    <property type="evidence" value="ECO:0000318"/>
    <property type="project" value="GO_Central"/>
</dbReference>
<feature type="domain" description="AB hydrolase-1" evidence="1">
    <location>
        <begin position="7"/>
        <end position="128"/>
    </location>
</feature>
<dbReference type="GO" id="GO:0009694">
    <property type="term" value="P:jasmonic acid metabolic process"/>
    <property type="evidence" value="ECO:0000318"/>
    <property type="project" value="GO_Central"/>
</dbReference>
<gene>
    <name evidence="2" type="ORF">RCOM_0603090</name>
</gene>
<dbReference type="InterPro" id="IPR029058">
    <property type="entry name" value="AB_hydrolase_fold"/>
</dbReference>
<sequence length="185" mass="20775">MVDKVATLLKSAGHRVTALDLAASGVNRKQVHQVKSISEYFEPLMEFMMSLPLEERVILVAHSYGGLGISFAMERFPDKISAAVFATATIPGPDMTYTTIREELYRRIDFMDSQFTFDYGPNNPPSSRLFGPNCLSSSLYQLSQTEDLMLAMMLIRPFPLFSNASIQIESVLTKEKYGSVPRIYI</sequence>
<dbReference type="GO" id="GO:0080030">
    <property type="term" value="F:methyl indole-3-acetate esterase activity"/>
    <property type="evidence" value="ECO:0000318"/>
    <property type="project" value="GO_Central"/>
</dbReference>
<dbReference type="Pfam" id="PF00561">
    <property type="entry name" value="Abhydrolase_1"/>
    <property type="match status" value="1"/>
</dbReference>
<dbReference type="GO" id="GO:0009696">
    <property type="term" value="P:salicylic acid metabolic process"/>
    <property type="evidence" value="ECO:0000318"/>
    <property type="project" value="GO_Central"/>
</dbReference>
<evidence type="ECO:0000313" key="3">
    <source>
        <dbReference type="Proteomes" id="UP000008311"/>
    </source>
</evidence>
<name>B9S8N1_RICCO</name>
<organism evidence="2 3">
    <name type="scientific">Ricinus communis</name>
    <name type="common">Castor bean</name>
    <dbReference type="NCBI Taxonomy" id="3988"/>
    <lineage>
        <taxon>Eukaryota</taxon>
        <taxon>Viridiplantae</taxon>
        <taxon>Streptophyta</taxon>
        <taxon>Embryophyta</taxon>
        <taxon>Tracheophyta</taxon>
        <taxon>Spermatophyta</taxon>
        <taxon>Magnoliopsida</taxon>
        <taxon>eudicotyledons</taxon>
        <taxon>Gunneridae</taxon>
        <taxon>Pentapetalae</taxon>
        <taxon>rosids</taxon>
        <taxon>fabids</taxon>
        <taxon>Malpighiales</taxon>
        <taxon>Euphorbiaceae</taxon>
        <taxon>Acalyphoideae</taxon>
        <taxon>Acalypheae</taxon>
        <taxon>Ricinus</taxon>
    </lineage>
</organism>
<dbReference type="EC" id="3.1.1.78" evidence="2"/>
<dbReference type="PANTHER" id="PTHR10992:SF1014">
    <property type="entry name" value="AB HYDROLASE-1 DOMAIN-CONTAINING PROTEIN"/>
    <property type="match status" value="1"/>
</dbReference>
<protein>
    <submittedName>
        <fullName evidence="2">Polyneuridine-aldehyde esterase, putative</fullName>
        <ecNumber evidence="2">3.1.1.78</ecNumber>
    </submittedName>
</protein>
<dbReference type="InterPro" id="IPR045889">
    <property type="entry name" value="MES/HNL"/>
</dbReference>
<dbReference type="Gene3D" id="3.40.50.1820">
    <property type="entry name" value="alpha/beta hydrolase"/>
    <property type="match status" value="1"/>
</dbReference>
<dbReference type="InParanoid" id="B9S8N1"/>
<dbReference type="PANTHER" id="PTHR10992">
    <property type="entry name" value="METHYLESTERASE FAMILY MEMBER"/>
    <property type="match status" value="1"/>
</dbReference>
<dbReference type="AlphaFoldDB" id="B9S8N1"/>
<dbReference type="EMBL" id="EQ973892">
    <property type="protein sequence ID" value="EEF40034.1"/>
    <property type="molecule type" value="Genomic_DNA"/>
</dbReference>
<dbReference type="GO" id="GO:0080031">
    <property type="term" value="F:methyl salicylate esterase activity"/>
    <property type="evidence" value="ECO:0000318"/>
    <property type="project" value="GO_Central"/>
</dbReference>
<keyword evidence="3" id="KW-1185">Reference proteome</keyword>
<evidence type="ECO:0000259" key="1">
    <source>
        <dbReference type="Pfam" id="PF00561"/>
    </source>
</evidence>
<proteinExistence type="predicted"/>
<accession>B9S8N1</accession>
<dbReference type="SUPFAM" id="SSF53474">
    <property type="entry name" value="alpha/beta-Hydrolases"/>
    <property type="match status" value="1"/>
</dbReference>
<evidence type="ECO:0000313" key="2">
    <source>
        <dbReference type="EMBL" id="EEF40034.1"/>
    </source>
</evidence>
<dbReference type="Proteomes" id="UP000008311">
    <property type="component" value="Unassembled WGS sequence"/>
</dbReference>
<keyword evidence="2" id="KW-0378">Hydrolase</keyword>
<dbReference type="InterPro" id="IPR000073">
    <property type="entry name" value="AB_hydrolase_1"/>
</dbReference>
<reference evidence="3" key="1">
    <citation type="journal article" date="2010" name="Nat. Biotechnol.">
        <title>Draft genome sequence of the oilseed species Ricinus communis.</title>
        <authorList>
            <person name="Chan A.P."/>
            <person name="Crabtree J."/>
            <person name="Zhao Q."/>
            <person name="Lorenzi H."/>
            <person name="Orvis J."/>
            <person name="Puiu D."/>
            <person name="Melake-Berhan A."/>
            <person name="Jones K.M."/>
            <person name="Redman J."/>
            <person name="Chen G."/>
            <person name="Cahoon E.B."/>
            <person name="Gedil M."/>
            <person name="Stanke M."/>
            <person name="Haas B.J."/>
            <person name="Wortman J.R."/>
            <person name="Fraser-Liggett C.M."/>
            <person name="Ravel J."/>
            <person name="Rabinowicz P.D."/>
        </authorList>
    </citation>
    <scope>NUCLEOTIDE SEQUENCE [LARGE SCALE GENOMIC DNA]</scope>
    <source>
        <strain evidence="3">cv. Hale</strain>
    </source>
</reference>
<dbReference type="GO" id="GO:0050529">
    <property type="term" value="F:polyneuridine-aldehyde esterase activity"/>
    <property type="evidence" value="ECO:0007669"/>
    <property type="project" value="UniProtKB-EC"/>
</dbReference>